<dbReference type="EMBL" id="JAFBEC010000001">
    <property type="protein sequence ID" value="MBM7631046.1"/>
    <property type="molecule type" value="Genomic_DNA"/>
</dbReference>
<reference evidence="1 2" key="1">
    <citation type="submission" date="2021-01" db="EMBL/GenBank/DDBJ databases">
        <title>Genomic Encyclopedia of Type Strains, Phase IV (KMG-IV): sequencing the most valuable type-strain genomes for metagenomic binning, comparative biology and taxonomic classification.</title>
        <authorList>
            <person name="Goeker M."/>
        </authorList>
    </citation>
    <scope>NUCLEOTIDE SEQUENCE [LARGE SCALE GENOMIC DNA]</scope>
    <source>
        <strain evidence="1 2">DSM 25540</strain>
    </source>
</reference>
<gene>
    <name evidence="1" type="ORF">JOD17_000137</name>
</gene>
<dbReference type="SUPFAM" id="SSF159275">
    <property type="entry name" value="PA1994-like"/>
    <property type="match status" value="1"/>
</dbReference>
<dbReference type="RefSeq" id="WP_204695247.1">
    <property type="nucleotide sequence ID" value="NZ_JAFBEC010000001.1"/>
</dbReference>
<dbReference type="InterPro" id="IPR009467">
    <property type="entry name" value="Glycolipid-bd_prot_put"/>
</dbReference>
<sequence>MNKKIIWKNLEAFGYEHFDLRIEKDINAIGTIITTVDDVKPIAIKYCIQLNQNWVTTEVNIEIENQNRLKIHSDGNGNWFNEDGAPLENLRGAIDVDLSATPFSNTLPINRESWNVGDEKKFEMVYISFPELEVMKVKQSYKYSKTKDGNRYYDYECRGYQTEITVDDDGFVIDYPNVFQKIY</sequence>
<comment type="caution">
    <text evidence="1">The sequence shown here is derived from an EMBL/GenBank/DDBJ whole genome shotgun (WGS) entry which is preliminary data.</text>
</comment>
<dbReference type="Proteomes" id="UP000741863">
    <property type="component" value="Unassembled WGS sequence"/>
</dbReference>
<name>A0ABS2P6R0_9BACL</name>
<evidence type="ECO:0008006" key="3">
    <source>
        <dbReference type="Google" id="ProtNLM"/>
    </source>
</evidence>
<protein>
    <recommendedName>
        <fullName evidence="3">Glycolipid-binding domain-containing protein</fullName>
    </recommendedName>
</protein>
<evidence type="ECO:0000313" key="2">
    <source>
        <dbReference type="Proteomes" id="UP000741863"/>
    </source>
</evidence>
<accession>A0ABS2P6R0</accession>
<proteinExistence type="predicted"/>
<evidence type="ECO:0000313" key="1">
    <source>
        <dbReference type="EMBL" id="MBM7631046.1"/>
    </source>
</evidence>
<dbReference type="Pfam" id="PF06475">
    <property type="entry name" value="Glycolipid_bind"/>
    <property type="match status" value="1"/>
</dbReference>
<organism evidence="1 2">
    <name type="scientific">Geomicrobium sediminis</name>
    <dbReference type="NCBI Taxonomy" id="1347788"/>
    <lineage>
        <taxon>Bacteria</taxon>
        <taxon>Bacillati</taxon>
        <taxon>Bacillota</taxon>
        <taxon>Bacilli</taxon>
        <taxon>Bacillales</taxon>
        <taxon>Geomicrobium</taxon>
    </lineage>
</organism>
<keyword evidence="2" id="KW-1185">Reference proteome</keyword>